<keyword evidence="6" id="KW-1185">Reference proteome</keyword>
<name>A0A7N0ZU57_KALFE</name>
<dbReference type="GO" id="GO:0008270">
    <property type="term" value="F:zinc ion binding"/>
    <property type="evidence" value="ECO:0007669"/>
    <property type="project" value="UniProtKB-KW"/>
</dbReference>
<accession>A0A7N0ZU57</accession>
<proteinExistence type="predicted"/>
<evidence type="ECO:0000256" key="4">
    <source>
        <dbReference type="SAM" id="Coils"/>
    </source>
</evidence>
<organism evidence="5 6">
    <name type="scientific">Kalanchoe fedtschenkoi</name>
    <name type="common">Lavender scallops</name>
    <name type="synonym">South American air plant</name>
    <dbReference type="NCBI Taxonomy" id="63787"/>
    <lineage>
        <taxon>Eukaryota</taxon>
        <taxon>Viridiplantae</taxon>
        <taxon>Streptophyta</taxon>
        <taxon>Embryophyta</taxon>
        <taxon>Tracheophyta</taxon>
        <taxon>Spermatophyta</taxon>
        <taxon>Magnoliopsida</taxon>
        <taxon>eudicotyledons</taxon>
        <taxon>Gunneridae</taxon>
        <taxon>Pentapetalae</taxon>
        <taxon>Saxifragales</taxon>
        <taxon>Crassulaceae</taxon>
        <taxon>Kalanchoe</taxon>
    </lineage>
</organism>
<feature type="coiled-coil region" evidence="4">
    <location>
        <begin position="35"/>
        <end position="62"/>
    </location>
</feature>
<evidence type="ECO:0000313" key="6">
    <source>
        <dbReference type="Proteomes" id="UP000594263"/>
    </source>
</evidence>
<dbReference type="PANTHER" id="PTHR13093">
    <property type="entry name" value="ZINC FINGER HIT DOMAIN CONTAINING PROTEIN 1"/>
    <property type="match status" value="1"/>
</dbReference>
<evidence type="ECO:0000256" key="3">
    <source>
        <dbReference type="ARBA" id="ARBA00022833"/>
    </source>
</evidence>
<keyword evidence="4" id="KW-0175">Coiled coil</keyword>
<evidence type="ECO:0000256" key="2">
    <source>
        <dbReference type="ARBA" id="ARBA00022771"/>
    </source>
</evidence>
<evidence type="ECO:0000313" key="5">
    <source>
        <dbReference type="EnsemblPlants" id="Kaladp0036s0306.3.v1.1"/>
    </source>
</evidence>
<protein>
    <submittedName>
        <fullName evidence="5">Uncharacterized protein</fullName>
    </submittedName>
</protein>
<dbReference type="Proteomes" id="UP000594263">
    <property type="component" value="Unplaced"/>
</dbReference>
<keyword evidence="3" id="KW-0862">Zinc</keyword>
<sequence>MDVLSVGIFAAMEDDGARRTSSRTRKVASKMTAALQSSDNRAQAAMARLDALENDNAGLETVEVIDDDEASLDDEDDLGYTQKKQLKVTKRKTRQAKALENTRKAPRTFLELLHEVLLNIYLYMFC</sequence>
<dbReference type="InterPro" id="IPR039723">
    <property type="entry name" value="Vps71/ZNHIT1"/>
</dbReference>
<dbReference type="EnsemblPlants" id="Kaladp0036s0306.3.v1.1">
    <property type="protein sequence ID" value="Kaladp0036s0306.3.v1.1"/>
    <property type="gene ID" value="Kaladp0036s0306.v1.1"/>
</dbReference>
<dbReference type="Gramene" id="Kaladp0036s0306.3.v1.1">
    <property type="protein sequence ID" value="Kaladp0036s0306.3.v1.1"/>
    <property type="gene ID" value="Kaladp0036s0306.v1.1"/>
</dbReference>
<reference evidence="5" key="1">
    <citation type="submission" date="2021-01" db="UniProtKB">
        <authorList>
            <consortium name="EnsemblPlants"/>
        </authorList>
    </citation>
    <scope>IDENTIFICATION</scope>
</reference>
<evidence type="ECO:0000256" key="1">
    <source>
        <dbReference type="ARBA" id="ARBA00022723"/>
    </source>
</evidence>
<keyword evidence="2" id="KW-0863">Zinc-finger</keyword>
<keyword evidence="1" id="KW-0479">Metal-binding</keyword>
<dbReference type="AlphaFoldDB" id="A0A7N0ZU57"/>
<dbReference type="GO" id="GO:0006338">
    <property type="term" value="P:chromatin remodeling"/>
    <property type="evidence" value="ECO:0007669"/>
    <property type="project" value="InterPro"/>
</dbReference>